<feature type="compositionally biased region" description="Pro residues" evidence="2">
    <location>
        <begin position="413"/>
        <end position="426"/>
    </location>
</feature>
<feature type="region of interest" description="Disordered" evidence="2">
    <location>
        <begin position="409"/>
        <end position="471"/>
    </location>
</feature>
<feature type="region of interest" description="Disordered" evidence="2">
    <location>
        <begin position="483"/>
        <end position="616"/>
    </location>
</feature>
<dbReference type="GO" id="GO:0030276">
    <property type="term" value="F:clathrin binding"/>
    <property type="evidence" value="ECO:0007669"/>
    <property type="project" value="TreeGrafter"/>
</dbReference>
<feature type="region of interest" description="Disordered" evidence="2">
    <location>
        <begin position="685"/>
        <end position="862"/>
    </location>
</feature>
<dbReference type="GO" id="GO:0031982">
    <property type="term" value="C:vesicle"/>
    <property type="evidence" value="ECO:0007669"/>
    <property type="project" value="TreeGrafter"/>
</dbReference>
<evidence type="ECO:0000313" key="4">
    <source>
        <dbReference type="RefSeq" id="XP_022149408.1"/>
    </source>
</evidence>
<dbReference type="FunFam" id="1.10.287.110:FF:000009">
    <property type="entry name" value="Auxilin-related protein 1"/>
    <property type="match status" value="1"/>
</dbReference>
<evidence type="ECO:0000256" key="1">
    <source>
        <dbReference type="ARBA" id="ARBA00023054"/>
    </source>
</evidence>
<feature type="compositionally biased region" description="Low complexity" evidence="2">
    <location>
        <begin position="223"/>
        <end position="235"/>
    </location>
</feature>
<dbReference type="Gene3D" id="1.10.287.110">
    <property type="entry name" value="DnaJ domain"/>
    <property type="match status" value="1"/>
</dbReference>
<feature type="region of interest" description="Disordered" evidence="2">
    <location>
        <begin position="155"/>
        <end position="389"/>
    </location>
</feature>
<dbReference type="Proteomes" id="UP000504603">
    <property type="component" value="Unplaced"/>
</dbReference>
<dbReference type="PANTHER" id="PTHR23172">
    <property type="entry name" value="AUXILIN/CYCLIN G-ASSOCIATED KINASE-RELATED"/>
    <property type="match status" value="1"/>
</dbReference>
<feature type="compositionally biased region" description="Basic and acidic residues" evidence="2">
    <location>
        <begin position="566"/>
        <end position="616"/>
    </location>
</feature>
<dbReference type="GO" id="GO:0005737">
    <property type="term" value="C:cytoplasm"/>
    <property type="evidence" value="ECO:0007669"/>
    <property type="project" value="TreeGrafter"/>
</dbReference>
<proteinExistence type="predicted"/>
<feature type="compositionally biased region" description="Polar residues" evidence="2">
    <location>
        <begin position="111"/>
        <end position="124"/>
    </location>
</feature>
<dbReference type="InterPro" id="IPR036869">
    <property type="entry name" value="J_dom_sf"/>
</dbReference>
<keyword evidence="1" id="KW-0175">Coiled coil</keyword>
<feature type="compositionally biased region" description="Basic and acidic residues" evidence="2">
    <location>
        <begin position="338"/>
        <end position="350"/>
    </location>
</feature>
<dbReference type="RefSeq" id="XP_022149408.1">
    <property type="nucleotide sequence ID" value="XM_022293716.1"/>
</dbReference>
<dbReference type="KEGG" id="mcha:111017840"/>
<feature type="compositionally biased region" description="Basic and acidic residues" evidence="2">
    <location>
        <begin position="685"/>
        <end position="754"/>
    </location>
</feature>
<reference evidence="4" key="1">
    <citation type="submission" date="2025-08" db="UniProtKB">
        <authorList>
            <consortium name="RefSeq"/>
        </authorList>
    </citation>
    <scope>IDENTIFICATION</scope>
    <source>
        <strain evidence="4">OHB3-1</strain>
    </source>
</reference>
<protein>
    <submittedName>
        <fullName evidence="4">Auxilin-related protein 2-like</fullName>
    </submittedName>
</protein>
<evidence type="ECO:0000313" key="3">
    <source>
        <dbReference type="Proteomes" id="UP000504603"/>
    </source>
</evidence>
<dbReference type="GO" id="GO:0072583">
    <property type="term" value="P:clathrin-dependent endocytosis"/>
    <property type="evidence" value="ECO:0007669"/>
    <property type="project" value="TreeGrafter"/>
</dbReference>
<feature type="compositionally biased region" description="Basic and acidic residues" evidence="2">
    <location>
        <begin position="515"/>
        <end position="558"/>
    </location>
</feature>
<gene>
    <name evidence="4" type="primary">LOC111017840</name>
</gene>
<dbReference type="SUPFAM" id="SSF46565">
    <property type="entry name" value="Chaperone J-domain"/>
    <property type="match status" value="1"/>
</dbReference>
<sequence>MNDFEGLLANNYGLKPQGKAAPMAASKGSSNLNPTSSPNFDLGSRSSFRSTKPSNSYTGSLADDHDSLNRSTSAHDNREFGGFDDLLGGSARFSRKSGETRGGDSDVNFDSLFQGSGNSGQPASSLPVYDKPVYDDDIFDGIPGLKSSSKVQYDDVFSSMSSPPKADSAFDDLLGSFSKSDATKSTGGRGTQSKDKDISAFDDLIPGFRGRSPPGDRSTSGASWSSEPTSVKSSSTPMENPFGVSRQHTDPREEVSDIGNSKSPKFDGYPSDANNRAFDDMDPFASLGKSIPAFSSEGNNRGKARSPPRVDGSAARSQNSNSKETIEKSSGRISGQPLKKDVSGKNDRQFDQPVFDMPTVSSNSNKFVPQSTSPPTSNDANVMGDTPRFEDDLESDEVWLTVSEIPLFTQPTVAPPPSRPPPPIPQQVPKEGMGPYGSRSSKMNANDFSSFPNSTHHSQVPKSASAPMRDQVVSSVDELEEFAMGRNQSNNADEQVNGHSNEELEMNSAAAAMKEAMDRAEAKFKHAKEVRERESTKTSRSKEAVYWDRDEKAMRNERVEDEESMDRERFQREREEKEREKEKRRVEKERERARELEKEREEKEKEQRRLEKERERAREIEMERIKVRQAVERATREARERAANEARLKAERVAVEKVNAEARERAERAAVQRAQAEARERAAVEARERAERAAAEAREKAEKAAAEAKEREARERASAARAEAEARSRAERAAVERAAAEARERAAAEARERAAAAARANLQKNENDLESFFSMGRASSAPRPRANPMENFFDAQSPKRPEPETTRPSSATSSSMRKASSTTNIVDDLSSIFGGPPSSGEFQEVDGETEERRRARLERHQRVQTRAAKALAEKNERDLQMQREQAERHRIAETLDVEIKRWAAGKEGNLRALLSTLQYVLWPECGWQPVSLTEMVVPNAVKKIYRKATLCIHPDKVQQKGATLQQKYVAEKVFDILKEAWNKFNSEELF</sequence>
<dbReference type="OrthoDB" id="1717591at2759"/>
<dbReference type="GeneID" id="111017840"/>
<feature type="compositionally biased region" description="Polar residues" evidence="2">
    <location>
        <begin position="486"/>
        <end position="499"/>
    </location>
</feature>
<evidence type="ECO:0000256" key="2">
    <source>
        <dbReference type="SAM" id="MobiDB-lite"/>
    </source>
</evidence>
<name>A0A6J1D6P9_MOMCH</name>
<feature type="compositionally biased region" description="Polar residues" evidence="2">
    <location>
        <begin position="27"/>
        <end position="59"/>
    </location>
</feature>
<feature type="compositionally biased region" description="Polar residues" evidence="2">
    <location>
        <begin position="438"/>
        <end position="462"/>
    </location>
</feature>
<feature type="compositionally biased region" description="Polar residues" evidence="2">
    <location>
        <begin position="359"/>
        <end position="380"/>
    </location>
</feature>
<feature type="compositionally biased region" description="Low complexity" evidence="2">
    <location>
        <begin position="806"/>
        <end position="823"/>
    </location>
</feature>
<feature type="region of interest" description="Disordered" evidence="2">
    <location>
        <begin position="1"/>
        <end position="130"/>
    </location>
</feature>
<accession>A0A6J1D6P9</accession>
<feature type="compositionally biased region" description="Basic and acidic residues" evidence="2">
    <location>
        <begin position="62"/>
        <end position="81"/>
    </location>
</feature>
<feature type="compositionally biased region" description="Basic and acidic residues" evidence="2">
    <location>
        <begin position="850"/>
        <end position="861"/>
    </location>
</feature>
<keyword evidence="3" id="KW-1185">Reference proteome</keyword>
<dbReference type="AlphaFoldDB" id="A0A6J1D6P9"/>
<feature type="compositionally biased region" description="Polar residues" evidence="2">
    <location>
        <begin position="177"/>
        <end position="186"/>
    </location>
</feature>
<dbReference type="PANTHER" id="PTHR23172:SF19">
    <property type="entry name" value="J DOMAIN-CONTAINING PROTEIN"/>
    <property type="match status" value="1"/>
</dbReference>
<dbReference type="GO" id="GO:0072318">
    <property type="term" value="P:clathrin coat disassembly"/>
    <property type="evidence" value="ECO:0007669"/>
    <property type="project" value="TreeGrafter"/>
</dbReference>
<organism evidence="3 4">
    <name type="scientific">Momordica charantia</name>
    <name type="common">Bitter gourd</name>
    <name type="synonym">Balsam pear</name>
    <dbReference type="NCBI Taxonomy" id="3673"/>
    <lineage>
        <taxon>Eukaryota</taxon>
        <taxon>Viridiplantae</taxon>
        <taxon>Streptophyta</taxon>
        <taxon>Embryophyta</taxon>
        <taxon>Tracheophyta</taxon>
        <taxon>Spermatophyta</taxon>
        <taxon>Magnoliopsida</taxon>
        <taxon>eudicotyledons</taxon>
        <taxon>Gunneridae</taxon>
        <taxon>Pentapetalae</taxon>
        <taxon>rosids</taxon>
        <taxon>fabids</taxon>
        <taxon>Cucurbitales</taxon>
        <taxon>Cucurbitaceae</taxon>
        <taxon>Momordiceae</taxon>
        <taxon>Momordica</taxon>
    </lineage>
</organism>